<evidence type="ECO:0000313" key="39">
    <source>
        <dbReference type="EMBL" id="TQM94257.1"/>
    </source>
</evidence>
<dbReference type="Gene3D" id="3.30.420.10">
    <property type="entry name" value="Ribonuclease H-like superfamily/Ribonuclease H"/>
    <property type="match status" value="1"/>
</dbReference>
<dbReference type="EMBL" id="VFPT01000001">
    <property type="protein sequence ID" value="TQM93610.1"/>
    <property type="molecule type" value="Genomic_DNA"/>
</dbReference>
<dbReference type="EMBL" id="VFPT01000001">
    <property type="protein sequence ID" value="TQM93948.1"/>
    <property type="molecule type" value="Genomic_DNA"/>
</dbReference>
<dbReference type="EMBL" id="VFPT01000001">
    <property type="protein sequence ID" value="TQM92543.1"/>
    <property type="molecule type" value="Genomic_DNA"/>
</dbReference>
<evidence type="ECO:0000313" key="13">
    <source>
        <dbReference type="EMBL" id="TQM90540.1"/>
    </source>
</evidence>
<evidence type="ECO:0000313" key="31">
    <source>
        <dbReference type="EMBL" id="TQM93570.1"/>
    </source>
</evidence>
<dbReference type="SUPFAM" id="SSF46689">
    <property type="entry name" value="Homeodomain-like"/>
    <property type="match status" value="1"/>
</dbReference>
<keyword evidence="43" id="KW-1185">Reference proteome</keyword>
<dbReference type="Pfam" id="PF13358">
    <property type="entry name" value="DDE_3"/>
    <property type="match status" value="1"/>
</dbReference>
<sequence>MGAALALRTDYDGMKLRELARKTKDANQARRLLALAEIYDGGRRSDAARIGGVGLQIVRDWVERFNARGPDGLINGKAPGQQSKLNDEQRRALAAIVESGPTLSVHGVVRWRLSDLRKWIADTFGISLHETSISRELRALGYVKLTARPRHHAQDTAALEDFKKGFAAAVAKLRARLLQGTVIEVWFQDEARVGQKNKITRRWAKRGTRPSAPHDQRTSSSYIFGAICPALGKAAGLVLPACNTEAMALHLAEISQTVAPKAHGAVLVDQAAWHMTDKLVIPDNITIIPIPAKCPELNPVENIWQFMRDNWLSNLIFETYEDIVDHCCKAWNKLVSMPDTITSIGTRDWAQEF</sequence>
<evidence type="ECO:0000313" key="14">
    <source>
        <dbReference type="EMBL" id="TQM90543.1"/>
    </source>
</evidence>
<dbReference type="Pfam" id="PF13592">
    <property type="entry name" value="HTH_33"/>
    <property type="match status" value="1"/>
</dbReference>
<dbReference type="EMBL" id="VFPT01000001">
    <property type="protein sequence ID" value="TQM94995.1"/>
    <property type="molecule type" value="Genomic_DNA"/>
</dbReference>
<evidence type="ECO:0000313" key="17">
    <source>
        <dbReference type="EMBL" id="TQM91893.1"/>
    </source>
</evidence>
<evidence type="ECO:0000313" key="34">
    <source>
        <dbReference type="EMBL" id="TQM93780.1"/>
    </source>
</evidence>
<evidence type="ECO:0000313" key="43">
    <source>
        <dbReference type="Proteomes" id="UP000320582"/>
    </source>
</evidence>
<evidence type="ECO:0000313" key="7">
    <source>
        <dbReference type="EMBL" id="TQM89990.1"/>
    </source>
</evidence>
<evidence type="ECO:0000313" key="4">
    <source>
        <dbReference type="EMBL" id="TQM89716.1"/>
    </source>
</evidence>
<dbReference type="EMBL" id="VFPT01000001">
    <property type="protein sequence ID" value="TQM94058.1"/>
    <property type="molecule type" value="Genomic_DNA"/>
</dbReference>
<dbReference type="EMBL" id="VFPT01000004">
    <property type="protein sequence ID" value="TQM89990.1"/>
    <property type="molecule type" value="Genomic_DNA"/>
</dbReference>
<dbReference type="RefSeq" id="WP_142079576.1">
    <property type="nucleotide sequence ID" value="NZ_VFPT01000001.1"/>
</dbReference>
<dbReference type="EMBL" id="VFPT01000004">
    <property type="protein sequence ID" value="TQM89951.1"/>
    <property type="molecule type" value="Genomic_DNA"/>
</dbReference>
<dbReference type="GO" id="GO:0003676">
    <property type="term" value="F:nucleic acid binding"/>
    <property type="evidence" value="ECO:0007669"/>
    <property type="project" value="InterPro"/>
</dbReference>
<dbReference type="EMBL" id="VFPT01000001">
    <property type="protein sequence ID" value="TQM94257.1"/>
    <property type="molecule type" value="Genomic_DNA"/>
</dbReference>
<dbReference type="EMBL" id="VFPT01000001">
    <property type="protein sequence ID" value="TQM92078.1"/>
    <property type="molecule type" value="Genomic_DNA"/>
</dbReference>
<evidence type="ECO:0000313" key="29">
    <source>
        <dbReference type="EMBL" id="TQM93409.1"/>
    </source>
</evidence>
<evidence type="ECO:0000313" key="21">
    <source>
        <dbReference type="EMBL" id="TQM92656.1"/>
    </source>
</evidence>
<evidence type="ECO:0000313" key="32">
    <source>
        <dbReference type="EMBL" id="TQM93610.1"/>
    </source>
</evidence>
<dbReference type="EMBL" id="VFPT01000001">
    <property type="protein sequence ID" value="TQM92728.1"/>
    <property type="molecule type" value="Genomic_DNA"/>
</dbReference>
<dbReference type="Pfam" id="PF13551">
    <property type="entry name" value="HTH_29"/>
    <property type="match status" value="1"/>
</dbReference>
<dbReference type="EMBL" id="VFPT01000001">
    <property type="protein sequence ID" value="TQM91893.1"/>
    <property type="molecule type" value="Genomic_DNA"/>
</dbReference>
<evidence type="ECO:0000313" key="5">
    <source>
        <dbReference type="EMBL" id="TQM89951.1"/>
    </source>
</evidence>
<evidence type="ECO:0000313" key="33">
    <source>
        <dbReference type="EMBL" id="TQM93752.1"/>
    </source>
</evidence>
<dbReference type="EMBL" id="VFPT01000001">
    <property type="protein sequence ID" value="TQM92934.1"/>
    <property type="molecule type" value="Genomic_DNA"/>
</dbReference>
<dbReference type="EMBL" id="VFPT01000001">
    <property type="protein sequence ID" value="TQM91775.1"/>
    <property type="molecule type" value="Genomic_DNA"/>
</dbReference>
<dbReference type="EMBL" id="VFPT01000001">
    <property type="protein sequence ID" value="TQM94523.1"/>
    <property type="molecule type" value="Genomic_DNA"/>
</dbReference>
<gene>
    <name evidence="15" type="ORF">BD293_0350</name>
    <name evidence="16" type="ORF">BD293_0388</name>
    <name evidence="17" type="ORF">BD293_0470</name>
    <name evidence="18" type="ORF">BD293_0574</name>
    <name evidence="19" type="ORF">BD293_0666</name>
    <name evidence="20" type="ORF">BD293_1152</name>
    <name evidence="21" type="ORF">BD293_1269</name>
    <name evidence="22" type="ORF">BD293_1279</name>
    <name evidence="23" type="ORF">BD293_1302</name>
    <name evidence="24" type="ORF">BD293_1346</name>
    <name evidence="25" type="ORF">BD293_1556</name>
    <name evidence="26" type="ORF">BD293_1791</name>
    <name evidence="27" type="ORF">BD293_1866</name>
    <name evidence="28" type="ORF">BD293_1893</name>
    <name evidence="29" type="ORF">BD293_2043</name>
    <name evidence="30" type="ORF">BD293_2179</name>
    <name evidence="31" type="ORF">BD293_2211</name>
    <name evidence="32" type="ORF">BD293_2251</name>
    <name evidence="33" type="ORF">BD293_2399</name>
    <name evidence="34" type="ORF">BD293_2429</name>
    <name evidence="35" type="ORF">BD293_2438</name>
    <name evidence="36" type="ORF">BD293_2602</name>
    <name evidence="37" type="ORF">BD293_2714</name>
    <name evidence="38" type="ORF">BD293_2795</name>
    <name evidence="39" type="ORF">BD293_2926</name>
    <name evidence="40" type="ORF">BD293_3093</name>
    <name evidence="41" type="ORF">BD293_3203</name>
    <name evidence="42" type="ORF">BD293_3688</name>
    <name evidence="9" type="ORF">BD293_3843</name>
    <name evidence="10" type="ORF">BD293_3844</name>
    <name evidence="11" type="ORF">BD293_3855</name>
    <name evidence="12" type="ORF">BD293_3879</name>
    <name evidence="13" type="ORF">BD293_3933</name>
    <name evidence="14" type="ORF">BD293_3936</name>
    <name evidence="5" type="ORF">BD293_4270</name>
    <name evidence="6" type="ORF">BD293_4296</name>
    <name evidence="7" type="ORF">BD293_4309</name>
    <name evidence="8" type="ORF">BD293_4312</name>
    <name evidence="4" type="ORF">BD293_4391</name>
    <name evidence="3" type="ORF">BD293_4551</name>
</gene>
<evidence type="ECO:0000259" key="1">
    <source>
        <dbReference type="Pfam" id="PF13358"/>
    </source>
</evidence>
<dbReference type="EMBL" id="VFPT01000001">
    <property type="protein sequence ID" value="TQM92686.1"/>
    <property type="molecule type" value="Genomic_DNA"/>
</dbReference>
<dbReference type="EMBL" id="VFPT01000001">
    <property type="protein sequence ID" value="TQM94130.1"/>
    <property type="molecule type" value="Genomic_DNA"/>
</dbReference>
<evidence type="ECO:0000259" key="2">
    <source>
        <dbReference type="Pfam" id="PF13592"/>
    </source>
</evidence>
<dbReference type="EMBL" id="VFPT01000004">
    <property type="protein sequence ID" value="TQM89993.1"/>
    <property type="molecule type" value="Genomic_DNA"/>
</dbReference>
<dbReference type="EMBL" id="VFPT01000001">
    <property type="protein sequence ID" value="TQM92656.1"/>
    <property type="molecule type" value="Genomic_DNA"/>
</dbReference>
<evidence type="ECO:0000313" key="8">
    <source>
        <dbReference type="EMBL" id="TQM89993.1"/>
    </source>
</evidence>
<feature type="domain" description="Tc1-like transposase DDE" evidence="1">
    <location>
        <begin position="185"/>
        <end position="323"/>
    </location>
</feature>
<evidence type="ECO:0000313" key="23">
    <source>
        <dbReference type="EMBL" id="TQM92686.1"/>
    </source>
</evidence>
<organism evidence="32 43">
    <name type="scientific">Roseinatronobacter monicus</name>
    <dbReference type="NCBI Taxonomy" id="393481"/>
    <lineage>
        <taxon>Bacteria</taxon>
        <taxon>Pseudomonadati</taxon>
        <taxon>Pseudomonadota</taxon>
        <taxon>Alphaproteobacteria</taxon>
        <taxon>Rhodobacterales</taxon>
        <taxon>Paracoccaceae</taxon>
        <taxon>Roseinatronobacter</taxon>
    </lineage>
</organism>
<dbReference type="EMBL" id="VFPT01000006">
    <property type="protein sequence ID" value="TQM89529.1"/>
    <property type="molecule type" value="Genomic_DNA"/>
</dbReference>
<accession>A0A543KEV3</accession>
<reference evidence="32 43" key="1">
    <citation type="submission" date="2019-06" db="EMBL/GenBank/DDBJ databases">
        <title>Genomic Encyclopedia of Archaeal and Bacterial Type Strains, Phase II (KMG-II): from individual species to whole genera.</title>
        <authorList>
            <person name="Goeker M."/>
        </authorList>
    </citation>
    <scope>NUCLEOTIDE SEQUENCE [LARGE SCALE GENOMIC DNA]</scope>
    <source>
        <strain evidence="32 43">DSM 18423</strain>
    </source>
</reference>
<dbReference type="EMBL" id="VFPT01000002">
    <property type="protein sequence ID" value="TQM90543.1"/>
    <property type="molecule type" value="Genomic_DNA"/>
</dbReference>
<evidence type="ECO:0000313" key="12">
    <source>
        <dbReference type="EMBL" id="TQM90490.1"/>
    </source>
</evidence>
<dbReference type="EMBL" id="VFPT01000001">
    <property type="protein sequence ID" value="TQM94415.1"/>
    <property type="molecule type" value="Genomic_DNA"/>
</dbReference>
<dbReference type="EMBL" id="VFPT01000001">
    <property type="protein sequence ID" value="TQM93780.1"/>
    <property type="molecule type" value="Genomic_DNA"/>
</dbReference>
<dbReference type="EMBL" id="VFPT01000002">
    <property type="protein sequence ID" value="TQM90540.1"/>
    <property type="molecule type" value="Genomic_DNA"/>
</dbReference>
<dbReference type="EMBL" id="VFPT01000001">
    <property type="protein sequence ID" value="TQM93788.1"/>
    <property type="molecule type" value="Genomic_DNA"/>
</dbReference>
<evidence type="ECO:0000313" key="6">
    <source>
        <dbReference type="EMBL" id="TQM89977.1"/>
    </source>
</evidence>
<dbReference type="InterPro" id="IPR025959">
    <property type="entry name" value="Winged_HTH_dom"/>
</dbReference>
<evidence type="ECO:0000313" key="26">
    <source>
        <dbReference type="EMBL" id="TQM93163.1"/>
    </source>
</evidence>
<dbReference type="InterPro" id="IPR036397">
    <property type="entry name" value="RNaseH_sf"/>
</dbReference>
<dbReference type="EMBL" id="VFPT01000001">
    <property type="protein sequence ID" value="TQM93261.1"/>
    <property type="molecule type" value="Genomic_DNA"/>
</dbReference>
<evidence type="ECO:0000313" key="11">
    <source>
        <dbReference type="EMBL" id="TQM90468.1"/>
    </source>
</evidence>
<dbReference type="EMBL" id="VFPT01000001">
    <property type="protein sequence ID" value="TQM93236.1"/>
    <property type="molecule type" value="Genomic_DNA"/>
</dbReference>
<evidence type="ECO:0000313" key="15">
    <source>
        <dbReference type="EMBL" id="TQM91775.1"/>
    </source>
</evidence>
<dbReference type="InterPro" id="IPR009057">
    <property type="entry name" value="Homeodomain-like_sf"/>
</dbReference>
<evidence type="ECO:0000313" key="36">
    <source>
        <dbReference type="EMBL" id="TQM93948.1"/>
    </source>
</evidence>
<evidence type="ECO:0000313" key="42">
    <source>
        <dbReference type="EMBL" id="TQM94995.1"/>
    </source>
</evidence>
<evidence type="ECO:0000313" key="18">
    <source>
        <dbReference type="EMBL" id="TQM91989.1"/>
    </source>
</evidence>
<dbReference type="EMBL" id="VFPT01000002">
    <property type="protein sequence ID" value="TQM90468.1"/>
    <property type="molecule type" value="Genomic_DNA"/>
</dbReference>
<dbReference type="OrthoDB" id="565387at2"/>
<evidence type="ECO:0000313" key="9">
    <source>
        <dbReference type="EMBL" id="TQM90457.1"/>
    </source>
</evidence>
<dbReference type="EMBL" id="VFPT01000005">
    <property type="protein sequence ID" value="TQM89716.1"/>
    <property type="molecule type" value="Genomic_DNA"/>
</dbReference>
<dbReference type="EMBL" id="VFPT01000001">
    <property type="protein sequence ID" value="TQM93752.1"/>
    <property type="molecule type" value="Genomic_DNA"/>
</dbReference>
<evidence type="ECO:0000313" key="28">
    <source>
        <dbReference type="EMBL" id="TQM93261.1"/>
    </source>
</evidence>
<dbReference type="EMBL" id="VFPT01000002">
    <property type="protein sequence ID" value="TQM90458.1"/>
    <property type="molecule type" value="Genomic_DNA"/>
</dbReference>
<dbReference type="EMBL" id="VFPT01000001">
    <property type="protein sequence ID" value="TQM92666.1"/>
    <property type="molecule type" value="Genomic_DNA"/>
</dbReference>
<dbReference type="EMBL" id="VFPT01000001">
    <property type="protein sequence ID" value="TQM93570.1"/>
    <property type="molecule type" value="Genomic_DNA"/>
</dbReference>
<evidence type="ECO:0000313" key="20">
    <source>
        <dbReference type="EMBL" id="TQM92543.1"/>
    </source>
</evidence>
<dbReference type="EMBL" id="VFPT01000004">
    <property type="protein sequence ID" value="TQM89977.1"/>
    <property type="molecule type" value="Genomic_DNA"/>
</dbReference>
<dbReference type="EMBL" id="VFPT01000002">
    <property type="protein sequence ID" value="TQM90457.1"/>
    <property type="molecule type" value="Genomic_DNA"/>
</dbReference>
<evidence type="ECO:0000313" key="30">
    <source>
        <dbReference type="EMBL" id="TQM93542.1"/>
    </source>
</evidence>
<protein>
    <submittedName>
        <fullName evidence="32">Transposase</fullName>
    </submittedName>
</protein>
<evidence type="ECO:0000313" key="40">
    <source>
        <dbReference type="EMBL" id="TQM94415.1"/>
    </source>
</evidence>
<comment type="caution">
    <text evidence="32">The sequence shown here is derived from an EMBL/GenBank/DDBJ whole genome shotgun (WGS) entry which is preliminary data.</text>
</comment>
<dbReference type="EMBL" id="VFPT01000002">
    <property type="protein sequence ID" value="TQM90490.1"/>
    <property type="molecule type" value="Genomic_DNA"/>
</dbReference>
<evidence type="ECO:0000313" key="3">
    <source>
        <dbReference type="EMBL" id="TQM89529.1"/>
    </source>
</evidence>
<dbReference type="EMBL" id="VFPT01000001">
    <property type="protein sequence ID" value="TQM91989.1"/>
    <property type="molecule type" value="Genomic_DNA"/>
</dbReference>
<dbReference type="EMBL" id="VFPT01000001">
    <property type="protein sequence ID" value="TQM93542.1"/>
    <property type="molecule type" value="Genomic_DNA"/>
</dbReference>
<evidence type="ECO:0000313" key="16">
    <source>
        <dbReference type="EMBL" id="TQM91813.1"/>
    </source>
</evidence>
<name>A0A543KEV3_9RHOB</name>
<dbReference type="EMBL" id="VFPT01000001">
    <property type="protein sequence ID" value="TQM93163.1"/>
    <property type="molecule type" value="Genomic_DNA"/>
</dbReference>
<evidence type="ECO:0000313" key="19">
    <source>
        <dbReference type="EMBL" id="TQM92078.1"/>
    </source>
</evidence>
<evidence type="ECO:0000313" key="22">
    <source>
        <dbReference type="EMBL" id="TQM92666.1"/>
    </source>
</evidence>
<dbReference type="EMBL" id="VFPT01000001">
    <property type="protein sequence ID" value="TQM93409.1"/>
    <property type="molecule type" value="Genomic_DNA"/>
</dbReference>
<dbReference type="AlphaFoldDB" id="A0A543KEV3"/>
<dbReference type="EMBL" id="VFPT01000001">
    <property type="protein sequence ID" value="TQM91813.1"/>
    <property type="molecule type" value="Genomic_DNA"/>
</dbReference>
<evidence type="ECO:0000313" key="10">
    <source>
        <dbReference type="EMBL" id="TQM90458.1"/>
    </source>
</evidence>
<dbReference type="InterPro" id="IPR038717">
    <property type="entry name" value="Tc1-like_DDE_dom"/>
</dbReference>
<evidence type="ECO:0000313" key="25">
    <source>
        <dbReference type="EMBL" id="TQM92934.1"/>
    </source>
</evidence>
<feature type="domain" description="Winged helix-turn helix" evidence="2">
    <location>
        <begin position="108"/>
        <end position="165"/>
    </location>
</feature>
<evidence type="ECO:0000313" key="37">
    <source>
        <dbReference type="EMBL" id="TQM94058.1"/>
    </source>
</evidence>
<evidence type="ECO:0000313" key="35">
    <source>
        <dbReference type="EMBL" id="TQM93788.1"/>
    </source>
</evidence>
<evidence type="ECO:0000313" key="24">
    <source>
        <dbReference type="EMBL" id="TQM92728.1"/>
    </source>
</evidence>
<dbReference type="NCBIfam" id="NF033545">
    <property type="entry name" value="transpos_IS630"/>
    <property type="match status" value="1"/>
</dbReference>
<dbReference type="Proteomes" id="UP000320582">
    <property type="component" value="Unassembled WGS sequence"/>
</dbReference>
<evidence type="ECO:0000313" key="41">
    <source>
        <dbReference type="EMBL" id="TQM94523.1"/>
    </source>
</evidence>
<evidence type="ECO:0000313" key="27">
    <source>
        <dbReference type="EMBL" id="TQM93236.1"/>
    </source>
</evidence>
<proteinExistence type="predicted"/>
<dbReference type="InterPro" id="IPR047655">
    <property type="entry name" value="Transpos_IS630-like"/>
</dbReference>
<evidence type="ECO:0000313" key="38">
    <source>
        <dbReference type="EMBL" id="TQM94130.1"/>
    </source>
</evidence>